<evidence type="ECO:0000256" key="9">
    <source>
        <dbReference type="ARBA" id="ARBA00023303"/>
    </source>
</evidence>
<dbReference type="InterPro" id="IPR001185">
    <property type="entry name" value="MS_channel"/>
</dbReference>
<accession>A0ABW5Q449</accession>
<keyword evidence="9 10" id="KW-0407">Ion channel</keyword>
<protein>
    <recommendedName>
        <fullName evidence="10">Large-conductance mechanosensitive channel</fullName>
    </recommendedName>
</protein>
<evidence type="ECO:0000256" key="4">
    <source>
        <dbReference type="ARBA" id="ARBA00022475"/>
    </source>
</evidence>
<evidence type="ECO:0000256" key="8">
    <source>
        <dbReference type="ARBA" id="ARBA00023136"/>
    </source>
</evidence>
<keyword evidence="7 10" id="KW-0406">Ion transport</keyword>
<dbReference type="EMBL" id="JBHUMX010000041">
    <property type="protein sequence ID" value="MFD2630136.1"/>
    <property type="molecule type" value="Genomic_DNA"/>
</dbReference>
<feature type="transmembrane region" description="Helical" evidence="10">
    <location>
        <begin position="64"/>
        <end position="87"/>
    </location>
</feature>
<keyword evidence="3 10" id="KW-0813">Transport</keyword>
<feature type="transmembrane region" description="Helical" evidence="10">
    <location>
        <begin position="21"/>
        <end position="44"/>
    </location>
</feature>
<evidence type="ECO:0000256" key="6">
    <source>
        <dbReference type="ARBA" id="ARBA00022989"/>
    </source>
</evidence>
<dbReference type="NCBIfam" id="TIGR00220">
    <property type="entry name" value="mscL"/>
    <property type="match status" value="1"/>
</dbReference>
<comment type="subunit">
    <text evidence="10">Homopentamer.</text>
</comment>
<comment type="subcellular location">
    <subcellularLocation>
        <location evidence="1 10">Cell membrane</location>
        <topology evidence="1 10">Multi-pass membrane protein</topology>
    </subcellularLocation>
</comment>
<dbReference type="NCBIfam" id="NF001843">
    <property type="entry name" value="PRK00567.1-4"/>
    <property type="match status" value="1"/>
</dbReference>
<dbReference type="PANTHER" id="PTHR30266:SF2">
    <property type="entry name" value="LARGE-CONDUCTANCE MECHANOSENSITIVE CHANNEL"/>
    <property type="match status" value="1"/>
</dbReference>
<dbReference type="InterPro" id="IPR019823">
    <property type="entry name" value="Mechanosensitive_channel_CS"/>
</dbReference>
<sequence>MWKEFKEFAFKGNVMDLAIAVVIGAAFSAIVTSLVQNIITPIVGILMNGVDFSGLKYTFGESEILYGAFIQSVIDFFVIAFSIFLFVRLAMKLKRKKEQEVVEEEVPKVSVQEELLMEIRDLLREQNKK</sequence>
<keyword evidence="8 10" id="KW-0472">Membrane</keyword>
<evidence type="ECO:0000256" key="5">
    <source>
        <dbReference type="ARBA" id="ARBA00022692"/>
    </source>
</evidence>
<dbReference type="SUPFAM" id="SSF81330">
    <property type="entry name" value="Gated mechanosensitive channel"/>
    <property type="match status" value="1"/>
</dbReference>
<dbReference type="PROSITE" id="PS01327">
    <property type="entry name" value="MSCL"/>
    <property type="match status" value="1"/>
</dbReference>
<keyword evidence="12" id="KW-1185">Reference proteome</keyword>
<dbReference type="HAMAP" id="MF_00115">
    <property type="entry name" value="MscL"/>
    <property type="match status" value="1"/>
</dbReference>
<dbReference type="PRINTS" id="PR01264">
    <property type="entry name" value="MECHCHANNEL"/>
</dbReference>
<dbReference type="Gene3D" id="1.10.1200.120">
    <property type="entry name" value="Large-conductance mechanosensitive channel, MscL, domain 1"/>
    <property type="match status" value="1"/>
</dbReference>
<dbReference type="PANTHER" id="PTHR30266">
    <property type="entry name" value="MECHANOSENSITIVE CHANNEL MSCL"/>
    <property type="match status" value="1"/>
</dbReference>
<dbReference type="RefSeq" id="WP_379563065.1">
    <property type="nucleotide sequence ID" value="NZ_CP085256.1"/>
</dbReference>
<name>A0ABW5Q449_9BACI</name>
<keyword evidence="4 10" id="KW-1003">Cell membrane</keyword>
<keyword evidence="5 10" id="KW-0812">Transmembrane</keyword>
<evidence type="ECO:0000313" key="12">
    <source>
        <dbReference type="Proteomes" id="UP001597451"/>
    </source>
</evidence>
<evidence type="ECO:0000256" key="10">
    <source>
        <dbReference type="HAMAP-Rule" id="MF_00115"/>
    </source>
</evidence>
<dbReference type="Proteomes" id="UP001597451">
    <property type="component" value="Unassembled WGS sequence"/>
</dbReference>
<comment type="function">
    <text evidence="10">Channel that opens in response to stretch forces in the membrane lipid bilayer. May participate in the regulation of osmotic pressure changes within the cell.</text>
</comment>
<reference evidence="12" key="1">
    <citation type="journal article" date="2019" name="Int. J. Syst. Evol. Microbiol.">
        <title>The Global Catalogue of Microorganisms (GCM) 10K type strain sequencing project: providing services to taxonomists for standard genome sequencing and annotation.</title>
        <authorList>
            <consortium name="The Broad Institute Genomics Platform"/>
            <consortium name="The Broad Institute Genome Sequencing Center for Infectious Disease"/>
            <person name="Wu L."/>
            <person name="Ma J."/>
        </authorList>
    </citation>
    <scope>NUCLEOTIDE SEQUENCE [LARGE SCALE GENOMIC DNA]</scope>
    <source>
        <strain evidence="12">TISTR 1858</strain>
    </source>
</reference>
<dbReference type="InterPro" id="IPR036019">
    <property type="entry name" value="MscL_channel"/>
</dbReference>
<dbReference type="InterPro" id="IPR037673">
    <property type="entry name" value="MSC/AndL"/>
</dbReference>
<dbReference type="NCBIfam" id="NF010560">
    <property type="entry name" value="PRK13955.1"/>
    <property type="match status" value="1"/>
</dbReference>
<comment type="similarity">
    <text evidence="2 10">Belongs to the MscL family.</text>
</comment>
<organism evidence="11 12">
    <name type="scientific">Oceanobacillus kapialis</name>
    <dbReference type="NCBI Taxonomy" id="481353"/>
    <lineage>
        <taxon>Bacteria</taxon>
        <taxon>Bacillati</taxon>
        <taxon>Bacillota</taxon>
        <taxon>Bacilli</taxon>
        <taxon>Bacillales</taxon>
        <taxon>Bacillaceae</taxon>
        <taxon>Oceanobacillus</taxon>
    </lineage>
</organism>
<evidence type="ECO:0000256" key="7">
    <source>
        <dbReference type="ARBA" id="ARBA00023065"/>
    </source>
</evidence>
<dbReference type="Pfam" id="PF01741">
    <property type="entry name" value="MscL"/>
    <property type="match status" value="1"/>
</dbReference>
<evidence type="ECO:0000313" key="11">
    <source>
        <dbReference type="EMBL" id="MFD2630136.1"/>
    </source>
</evidence>
<gene>
    <name evidence="10 11" type="primary">mscL</name>
    <name evidence="11" type="ORF">ACFSUN_15220</name>
</gene>
<comment type="caution">
    <text evidence="11">The sequence shown here is derived from an EMBL/GenBank/DDBJ whole genome shotgun (WGS) entry which is preliminary data.</text>
</comment>
<keyword evidence="6 10" id="KW-1133">Transmembrane helix</keyword>
<proteinExistence type="inferred from homology"/>
<evidence type="ECO:0000256" key="2">
    <source>
        <dbReference type="ARBA" id="ARBA00007254"/>
    </source>
</evidence>
<evidence type="ECO:0000256" key="3">
    <source>
        <dbReference type="ARBA" id="ARBA00022448"/>
    </source>
</evidence>
<evidence type="ECO:0000256" key="1">
    <source>
        <dbReference type="ARBA" id="ARBA00004651"/>
    </source>
</evidence>